<gene>
    <name evidence="2" type="ORF">V5799_013228</name>
</gene>
<dbReference type="EMBL" id="JARKHS020021318">
    <property type="protein sequence ID" value="KAK8770308.1"/>
    <property type="molecule type" value="Genomic_DNA"/>
</dbReference>
<reference evidence="2 3" key="1">
    <citation type="journal article" date="2023" name="Arcadia Sci">
        <title>De novo assembly of a long-read Amblyomma americanum tick genome.</title>
        <authorList>
            <person name="Chou S."/>
            <person name="Poskanzer K.E."/>
            <person name="Rollins M."/>
            <person name="Thuy-Boun P.S."/>
        </authorList>
    </citation>
    <scope>NUCLEOTIDE SEQUENCE [LARGE SCALE GENOMIC DNA]</scope>
    <source>
        <strain evidence="2">F_SG_1</strain>
        <tissue evidence="2">Salivary glands</tissue>
    </source>
</reference>
<dbReference type="Proteomes" id="UP001321473">
    <property type="component" value="Unassembled WGS sequence"/>
</dbReference>
<evidence type="ECO:0000313" key="2">
    <source>
        <dbReference type="EMBL" id="KAK8770308.1"/>
    </source>
</evidence>
<accession>A0AAQ4E6M5</accession>
<keyword evidence="3" id="KW-1185">Reference proteome</keyword>
<proteinExistence type="predicted"/>
<sequence length="143" mass="15767">MASETPRDEGAAGRLASADRSHRIFLFKKYCDNLRGGTSVVLHTTHRGVKDTKENLGQKNETKELLAGQLRQTEDDASWRQRHPGNPGPEKRGAGAARRLASAYRRHGIILFKNLSNPLTVGTCVALHATHHGVKQPQEKPQS</sequence>
<evidence type="ECO:0000313" key="3">
    <source>
        <dbReference type="Proteomes" id="UP001321473"/>
    </source>
</evidence>
<comment type="caution">
    <text evidence="2">The sequence shown here is derived from an EMBL/GenBank/DDBJ whole genome shotgun (WGS) entry which is preliminary data.</text>
</comment>
<dbReference type="AlphaFoldDB" id="A0AAQ4E6M5"/>
<name>A0AAQ4E6M5_AMBAM</name>
<organism evidence="2 3">
    <name type="scientific">Amblyomma americanum</name>
    <name type="common">Lone star tick</name>
    <dbReference type="NCBI Taxonomy" id="6943"/>
    <lineage>
        <taxon>Eukaryota</taxon>
        <taxon>Metazoa</taxon>
        <taxon>Ecdysozoa</taxon>
        <taxon>Arthropoda</taxon>
        <taxon>Chelicerata</taxon>
        <taxon>Arachnida</taxon>
        <taxon>Acari</taxon>
        <taxon>Parasitiformes</taxon>
        <taxon>Ixodida</taxon>
        <taxon>Ixodoidea</taxon>
        <taxon>Ixodidae</taxon>
        <taxon>Amblyomminae</taxon>
        <taxon>Amblyomma</taxon>
    </lineage>
</organism>
<evidence type="ECO:0000256" key="1">
    <source>
        <dbReference type="SAM" id="MobiDB-lite"/>
    </source>
</evidence>
<feature type="compositionally biased region" description="Basic and acidic residues" evidence="1">
    <location>
        <begin position="51"/>
        <end position="64"/>
    </location>
</feature>
<protein>
    <submittedName>
        <fullName evidence="2">Uncharacterized protein</fullName>
    </submittedName>
</protein>
<feature type="region of interest" description="Disordered" evidence="1">
    <location>
        <begin position="51"/>
        <end position="99"/>
    </location>
</feature>